<evidence type="ECO:0000313" key="1">
    <source>
        <dbReference type="EMBL" id="GKX48647.1"/>
    </source>
</evidence>
<dbReference type="RefSeq" id="WP_261867489.1">
    <property type="nucleotide sequence ID" value="NZ_BRLF01000009.1"/>
</dbReference>
<evidence type="ECO:0000313" key="4">
    <source>
        <dbReference type="Proteomes" id="UP001165145"/>
    </source>
</evidence>
<dbReference type="AlphaFoldDB" id="A0AAI9PG58"/>
<accession>A0AAI9PG58</accession>
<reference evidence="1" key="1">
    <citation type="submission" date="2022-06" db="EMBL/GenBank/DDBJ databases">
        <title>Draft genome sequences of Pectobacterium carotovorum subsp. carotovorum str. NBRC12380.</title>
        <authorList>
            <person name="Wakabayashi Y."/>
            <person name="Kojima K."/>
        </authorList>
    </citation>
    <scope>NUCLEOTIDE SEQUENCE</scope>
    <source>
        <strain evidence="1">NBRC 12380</strain>
    </source>
</reference>
<protein>
    <submittedName>
        <fullName evidence="2">Uncharacterized protein</fullName>
    </submittedName>
</protein>
<keyword evidence="3" id="KW-1185">Reference proteome</keyword>
<gene>
    <name evidence="2" type="ORF">Pcaca03_35340</name>
    <name evidence="1" type="ORF">SOASR016_33990</name>
</gene>
<evidence type="ECO:0000313" key="2">
    <source>
        <dbReference type="EMBL" id="GLV71090.1"/>
    </source>
</evidence>
<sequence length="331" mass="39281">MDIVLIQAFKFDGIYDAPQNYERDIYKDDYLNVKILGFAKYLEIYENKISGLNDAHRNLTNSKKKRIQSEIHDLEVMYHSKAFLYIDVAIPYDKLKHLTPEQLWDKPPHLELASNLFSAATSAITACRESIVSPSYEKISEDFYARENDMITRDFSIYHIKQNDISMMHLDNREIDSAIKVFEHIYNKKEFKSITSLFSQSLIPTENARLFSFISAWRSLEVFIAKSQQDIKEISLGKLRNKSDDSPDYKLIKKILDVTDGKYHLLQRFYLLAAYYNENNIEEDYNEFQYIQKVRNDYFHGTNIDQKDLPLERTQKLFRKYFIFKLRSELK</sequence>
<comment type="caution">
    <text evidence="2">The sequence shown here is derived from an EMBL/GenBank/DDBJ whole genome shotgun (WGS) entry which is preliminary data.</text>
</comment>
<proteinExistence type="predicted"/>
<evidence type="ECO:0000313" key="3">
    <source>
        <dbReference type="Proteomes" id="UP001058167"/>
    </source>
</evidence>
<dbReference type="EMBL" id="BRLF01000009">
    <property type="protein sequence ID" value="GKX48647.1"/>
    <property type="molecule type" value="Genomic_DNA"/>
</dbReference>
<name>A0AAI9PG58_PECCC</name>
<dbReference type="EMBL" id="BSRL01000009">
    <property type="protein sequence ID" value="GLV71090.1"/>
    <property type="molecule type" value="Genomic_DNA"/>
</dbReference>
<dbReference type="Proteomes" id="UP001058167">
    <property type="component" value="Unassembled WGS sequence"/>
</dbReference>
<organism evidence="2 4">
    <name type="scientific">Pectobacterium carotovorum subsp. carotovorum</name>
    <name type="common">Erwinia carotovora subsp. carotovora</name>
    <dbReference type="NCBI Taxonomy" id="555"/>
    <lineage>
        <taxon>Bacteria</taxon>
        <taxon>Pseudomonadati</taxon>
        <taxon>Pseudomonadota</taxon>
        <taxon>Gammaproteobacteria</taxon>
        <taxon>Enterobacterales</taxon>
        <taxon>Pectobacteriaceae</taxon>
        <taxon>Pectobacterium</taxon>
    </lineage>
</organism>
<dbReference type="Proteomes" id="UP001165145">
    <property type="component" value="Unassembled WGS sequence"/>
</dbReference>
<reference evidence="2" key="2">
    <citation type="submission" date="2023-02" db="EMBL/GenBank/DDBJ databases">
        <title>Pectobacterium carotovorum subsp. carotovorum NBRC 12380.</title>
        <authorList>
            <person name="Ichikawa N."/>
            <person name="Sato H."/>
            <person name="Tonouchi N."/>
        </authorList>
    </citation>
    <scope>NUCLEOTIDE SEQUENCE</scope>
    <source>
        <strain evidence="2">NBRC 12380</strain>
    </source>
</reference>